<organism evidence="2 3">
    <name type="scientific">Marasmiellus scandens</name>
    <dbReference type="NCBI Taxonomy" id="2682957"/>
    <lineage>
        <taxon>Eukaryota</taxon>
        <taxon>Fungi</taxon>
        <taxon>Dikarya</taxon>
        <taxon>Basidiomycota</taxon>
        <taxon>Agaricomycotina</taxon>
        <taxon>Agaricomycetes</taxon>
        <taxon>Agaricomycetidae</taxon>
        <taxon>Agaricales</taxon>
        <taxon>Marasmiineae</taxon>
        <taxon>Omphalotaceae</taxon>
        <taxon>Marasmiellus</taxon>
    </lineage>
</organism>
<evidence type="ECO:0000313" key="3">
    <source>
        <dbReference type="Proteomes" id="UP001498398"/>
    </source>
</evidence>
<proteinExistence type="predicted"/>
<sequence length="73" mass="7853">MRQKFSGGIHTLSNLTNHHSSEEAYQLPNTAVGNAVTGSGNGPISRNDDSSVEDLEAKIHVTKSIVTTWDQTT</sequence>
<comment type="caution">
    <text evidence="2">The sequence shown here is derived from an EMBL/GenBank/DDBJ whole genome shotgun (WGS) entry which is preliminary data.</text>
</comment>
<feature type="region of interest" description="Disordered" evidence="1">
    <location>
        <begin position="1"/>
        <end position="51"/>
    </location>
</feature>
<dbReference type="Proteomes" id="UP001498398">
    <property type="component" value="Unassembled WGS sequence"/>
</dbReference>
<name>A0ABR1JW18_9AGAR</name>
<accession>A0ABR1JW18</accession>
<reference evidence="2 3" key="1">
    <citation type="submission" date="2024-01" db="EMBL/GenBank/DDBJ databases">
        <title>A draft genome for the cacao thread blight pathogen Marasmiellus scandens.</title>
        <authorList>
            <person name="Baruah I.K."/>
            <person name="Leung J."/>
            <person name="Bukari Y."/>
            <person name="Amoako-Attah I."/>
            <person name="Meinhardt L.W."/>
            <person name="Bailey B.A."/>
            <person name="Cohen S.P."/>
        </authorList>
    </citation>
    <scope>NUCLEOTIDE SEQUENCE [LARGE SCALE GENOMIC DNA]</scope>
    <source>
        <strain evidence="2 3">GH-19</strain>
    </source>
</reference>
<evidence type="ECO:0000313" key="2">
    <source>
        <dbReference type="EMBL" id="KAK7468264.1"/>
    </source>
</evidence>
<gene>
    <name evidence="2" type="ORF">VKT23_002774</name>
</gene>
<feature type="compositionally biased region" description="Polar residues" evidence="1">
    <location>
        <begin position="27"/>
        <end position="44"/>
    </location>
</feature>
<keyword evidence="3" id="KW-1185">Reference proteome</keyword>
<protein>
    <submittedName>
        <fullName evidence="2">Uncharacterized protein</fullName>
    </submittedName>
</protein>
<dbReference type="EMBL" id="JBANRG010000003">
    <property type="protein sequence ID" value="KAK7468264.1"/>
    <property type="molecule type" value="Genomic_DNA"/>
</dbReference>
<evidence type="ECO:0000256" key="1">
    <source>
        <dbReference type="SAM" id="MobiDB-lite"/>
    </source>
</evidence>